<dbReference type="EMBL" id="LJSK01000128">
    <property type="protein sequence ID" value="KPI86498.1"/>
    <property type="molecule type" value="Genomic_DNA"/>
</dbReference>
<proteinExistence type="predicted"/>
<organism evidence="1 2">
    <name type="scientific">Leptomonas seymouri</name>
    <dbReference type="NCBI Taxonomy" id="5684"/>
    <lineage>
        <taxon>Eukaryota</taxon>
        <taxon>Discoba</taxon>
        <taxon>Euglenozoa</taxon>
        <taxon>Kinetoplastea</taxon>
        <taxon>Metakinetoplastina</taxon>
        <taxon>Trypanosomatida</taxon>
        <taxon>Trypanosomatidae</taxon>
        <taxon>Leishmaniinae</taxon>
        <taxon>Leptomonas</taxon>
    </lineage>
</organism>
<name>A0A0N1PBU8_LEPSE</name>
<accession>A0A0N1PBU8</accession>
<dbReference type="VEuPathDB" id="TriTrypDB:Lsey_0128_0120"/>
<protein>
    <submittedName>
        <fullName evidence="1">Uncharacterized protein</fullName>
    </submittedName>
</protein>
<comment type="caution">
    <text evidence="1">The sequence shown here is derived from an EMBL/GenBank/DDBJ whole genome shotgun (WGS) entry which is preliminary data.</text>
</comment>
<evidence type="ECO:0000313" key="2">
    <source>
        <dbReference type="Proteomes" id="UP000038009"/>
    </source>
</evidence>
<dbReference type="AlphaFoldDB" id="A0A0N1PBU8"/>
<evidence type="ECO:0000313" key="1">
    <source>
        <dbReference type="EMBL" id="KPI86498.1"/>
    </source>
</evidence>
<dbReference type="OrthoDB" id="273499at2759"/>
<sequence length="143" mass="15531">MDRLSYLTFGVALCVAALSAVCFSLSYLFLSLTQLIILLDVLFPEAPESSANGLKQVMASISYSLIGGQTPMYLNQSAFAMAALLLALVVLLVLIEEALLRVKKKVRMWGKLPSVDVLHHYNNNSYGTALAKVGMGLTTKKTM</sequence>
<reference evidence="1 2" key="1">
    <citation type="journal article" date="2015" name="PLoS Pathog.">
        <title>Leptomonas seymouri: Adaptations to the Dixenous Life Cycle Analyzed by Genome Sequencing, Transcriptome Profiling and Co-infection with Leishmania donovani.</title>
        <authorList>
            <person name="Kraeva N."/>
            <person name="Butenko A."/>
            <person name="Hlavacova J."/>
            <person name="Kostygov A."/>
            <person name="Myskova J."/>
            <person name="Grybchuk D."/>
            <person name="Lestinova T."/>
            <person name="Votypka J."/>
            <person name="Volf P."/>
            <person name="Opperdoes F."/>
            <person name="Flegontov P."/>
            <person name="Lukes J."/>
            <person name="Yurchenko V."/>
        </authorList>
    </citation>
    <scope>NUCLEOTIDE SEQUENCE [LARGE SCALE GENOMIC DNA]</scope>
    <source>
        <strain evidence="1 2">ATCC 30220</strain>
    </source>
</reference>
<gene>
    <name evidence="1" type="ORF">ABL78_4438</name>
</gene>
<dbReference type="OMA" id="HYNRNSY"/>
<keyword evidence="2" id="KW-1185">Reference proteome</keyword>
<dbReference type="Proteomes" id="UP000038009">
    <property type="component" value="Unassembled WGS sequence"/>
</dbReference>